<dbReference type="AlphaFoldDB" id="A0AAN9Y0M7"/>
<feature type="compositionally biased region" description="Polar residues" evidence="2">
    <location>
        <begin position="654"/>
        <end position="678"/>
    </location>
</feature>
<sequence length="782" mass="87247">MISKPSPDSSPTIRKLSSGNGSSSAGSWRSQDSNSSKSREFSRPPIYNPEDYAVSLKKWIGKVSQKVPDQADVTAQTVSNEGEMSLRQFLSISDLLNKLKTDLRLAYLSFVQEFVSDPIDGITLILELLRSIQLNDSNQQIKVTPANHRRALLDENSCLQCLQYCLRCEETTRRLAMSSAGLFTLAVCIMSSVSKSRILALELLSEICRYSHTSGHNAVSEAISTMRLRFGEPVRFRFLVSMLNGASTDLLLAGLQFINTFLETSPNKQIQLYIQAELEQAGLNCETFKKILSVKENQDELVLDEFNRWSKLYINIEVLTNDFEYKCKEVSALKGRIAQLEAEMRLLQNEKETLTARENSFKERFNDLEYRLAVSRTNSTTKSFALNGDVAKRGCPGVGGGGNSTPAEDEGISSSDQDDSDEMAAPSNKFTNYEHYPQPDVVCRPYSEKISPSEPTIDEVMEDFQNIINDVQNQNYQQNQSYQQAINGRHRTSKSSAESLSEALILDKESDIVPTKILPEPPKKSRSLHFLGNNLNGNAVDSKIVETNPFFEDESLANSNFSCISRCCSFEQPEIQTPKSSRFSHSYEAIEDVLPKSPPAARLNGSNVARSNLRRSETFHHLQIDTSSAHRGVQKSRLVEKVAAKGTCDRQQKTPKTNCISNGTGKNSRSHASLQNNDNAEKELKRSVSTKPVKGAQPFPKIPNSYFSKTNFFPVNAQPFNLKRHNNAGLYSGKNHGPANSTHLHQVITITSEYPKRSLNGLKQINLNICDGKIMDLPSGLY</sequence>
<dbReference type="SMART" id="SM01140">
    <property type="entry name" value="Drf_GBD"/>
    <property type="match status" value="1"/>
</dbReference>
<dbReference type="GO" id="GO:0031267">
    <property type="term" value="F:small GTPase binding"/>
    <property type="evidence" value="ECO:0007669"/>
    <property type="project" value="InterPro"/>
</dbReference>
<feature type="region of interest" description="Disordered" evidence="2">
    <location>
        <begin position="1"/>
        <end position="44"/>
    </location>
</feature>
<comment type="caution">
    <text evidence="4">The sequence shown here is derived from an EMBL/GenBank/DDBJ whole genome shotgun (WGS) entry which is preliminary data.</text>
</comment>
<dbReference type="PANTHER" id="PTHR45857">
    <property type="entry name" value="FORMIN-LIKE PROTEIN"/>
    <property type="match status" value="1"/>
</dbReference>
<feature type="compositionally biased region" description="Acidic residues" evidence="2">
    <location>
        <begin position="407"/>
        <end position="422"/>
    </location>
</feature>
<feature type="region of interest" description="Disordered" evidence="2">
    <location>
        <begin position="395"/>
        <end position="436"/>
    </location>
</feature>
<proteinExistence type="predicted"/>
<dbReference type="Pfam" id="PF06367">
    <property type="entry name" value="Drf_FH3"/>
    <property type="match status" value="1"/>
</dbReference>
<evidence type="ECO:0000313" key="5">
    <source>
        <dbReference type="Proteomes" id="UP001367676"/>
    </source>
</evidence>
<organism evidence="4 5">
    <name type="scientific">Parthenolecanium corni</name>
    <dbReference type="NCBI Taxonomy" id="536013"/>
    <lineage>
        <taxon>Eukaryota</taxon>
        <taxon>Metazoa</taxon>
        <taxon>Ecdysozoa</taxon>
        <taxon>Arthropoda</taxon>
        <taxon>Hexapoda</taxon>
        <taxon>Insecta</taxon>
        <taxon>Pterygota</taxon>
        <taxon>Neoptera</taxon>
        <taxon>Paraneoptera</taxon>
        <taxon>Hemiptera</taxon>
        <taxon>Sternorrhyncha</taxon>
        <taxon>Coccoidea</taxon>
        <taxon>Coccidae</taxon>
        <taxon>Parthenolecanium</taxon>
    </lineage>
</organism>
<reference evidence="4 5" key="1">
    <citation type="submission" date="2024-03" db="EMBL/GenBank/DDBJ databases">
        <title>Adaptation during the transition from Ophiocordyceps entomopathogen to insect associate is accompanied by gene loss and intensified selection.</title>
        <authorList>
            <person name="Ward C.M."/>
            <person name="Onetto C.A."/>
            <person name="Borneman A.R."/>
        </authorList>
    </citation>
    <scope>NUCLEOTIDE SEQUENCE [LARGE SCALE GENOMIC DNA]</scope>
    <source>
        <strain evidence="4">AWRI1</strain>
        <tissue evidence="4">Single Adult Female</tissue>
    </source>
</reference>
<dbReference type="PROSITE" id="PS51232">
    <property type="entry name" value="GBD_FH3"/>
    <property type="match status" value="1"/>
</dbReference>
<dbReference type="InterPro" id="IPR010473">
    <property type="entry name" value="GTPase-bd"/>
</dbReference>
<keyword evidence="1" id="KW-0175">Coiled coil</keyword>
<feature type="coiled-coil region" evidence="1">
    <location>
        <begin position="330"/>
        <end position="364"/>
    </location>
</feature>
<evidence type="ECO:0000256" key="1">
    <source>
        <dbReference type="SAM" id="Coils"/>
    </source>
</evidence>
<feature type="domain" description="GBD/FH3" evidence="3">
    <location>
        <begin position="5"/>
        <end position="388"/>
    </location>
</feature>
<dbReference type="InterPro" id="IPR014768">
    <property type="entry name" value="GBD/FH3_dom"/>
</dbReference>
<accession>A0AAN9Y0M7</accession>
<evidence type="ECO:0000313" key="4">
    <source>
        <dbReference type="EMBL" id="KAK7576360.1"/>
    </source>
</evidence>
<dbReference type="EMBL" id="JBBCAQ010000036">
    <property type="protein sequence ID" value="KAK7576360.1"/>
    <property type="molecule type" value="Genomic_DNA"/>
</dbReference>
<evidence type="ECO:0000256" key="2">
    <source>
        <dbReference type="SAM" id="MobiDB-lite"/>
    </source>
</evidence>
<dbReference type="GO" id="GO:0016477">
    <property type="term" value="P:cell migration"/>
    <property type="evidence" value="ECO:0007669"/>
    <property type="project" value="TreeGrafter"/>
</dbReference>
<dbReference type="GO" id="GO:0030866">
    <property type="term" value="P:cortical actin cytoskeleton organization"/>
    <property type="evidence" value="ECO:0007669"/>
    <property type="project" value="TreeGrafter"/>
</dbReference>
<dbReference type="InterPro" id="IPR016024">
    <property type="entry name" value="ARM-type_fold"/>
</dbReference>
<dbReference type="InterPro" id="IPR043592">
    <property type="entry name" value="FMNL_animal"/>
</dbReference>
<gene>
    <name evidence="4" type="ORF">V9T40_012646</name>
</gene>
<dbReference type="PANTHER" id="PTHR45857:SF9">
    <property type="entry name" value="MULTIPLE WING HAIRS, ISOFORM C"/>
    <property type="match status" value="1"/>
</dbReference>
<feature type="region of interest" description="Disordered" evidence="2">
    <location>
        <begin position="644"/>
        <end position="699"/>
    </location>
</feature>
<dbReference type="Pfam" id="PF06371">
    <property type="entry name" value="Drf_GBD"/>
    <property type="match status" value="1"/>
</dbReference>
<dbReference type="GO" id="GO:0005829">
    <property type="term" value="C:cytosol"/>
    <property type="evidence" value="ECO:0007669"/>
    <property type="project" value="TreeGrafter"/>
</dbReference>
<dbReference type="InterPro" id="IPR011989">
    <property type="entry name" value="ARM-like"/>
</dbReference>
<dbReference type="InterPro" id="IPR010472">
    <property type="entry name" value="FH3_dom"/>
</dbReference>
<keyword evidence="5" id="KW-1185">Reference proteome</keyword>
<name>A0AAN9Y0M7_9HEMI</name>
<dbReference type="GO" id="GO:0008360">
    <property type="term" value="P:regulation of cell shape"/>
    <property type="evidence" value="ECO:0007669"/>
    <property type="project" value="TreeGrafter"/>
</dbReference>
<protein>
    <recommendedName>
        <fullName evidence="3">GBD/FH3 domain-containing protein</fullName>
    </recommendedName>
</protein>
<evidence type="ECO:0000259" key="3">
    <source>
        <dbReference type="PROSITE" id="PS51232"/>
    </source>
</evidence>
<dbReference type="Gene3D" id="1.25.10.10">
    <property type="entry name" value="Leucine-rich Repeat Variant"/>
    <property type="match status" value="1"/>
</dbReference>
<feature type="compositionally biased region" description="Low complexity" evidence="2">
    <location>
        <begin position="17"/>
        <end position="33"/>
    </location>
</feature>
<dbReference type="Proteomes" id="UP001367676">
    <property type="component" value="Unassembled WGS sequence"/>
</dbReference>
<dbReference type="SMART" id="SM01139">
    <property type="entry name" value="Drf_FH3"/>
    <property type="match status" value="1"/>
</dbReference>
<feature type="compositionally biased region" description="Polar residues" evidence="2">
    <location>
        <begin position="1"/>
        <end position="12"/>
    </location>
</feature>
<dbReference type="GO" id="GO:0051015">
    <property type="term" value="F:actin filament binding"/>
    <property type="evidence" value="ECO:0007669"/>
    <property type="project" value="TreeGrafter"/>
</dbReference>
<dbReference type="SUPFAM" id="SSF48371">
    <property type="entry name" value="ARM repeat"/>
    <property type="match status" value="1"/>
</dbReference>